<gene>
    <name evidence="2" type="ORF">S06H3_04176</name>
</gene>
<organism evidence="2">
    <name type="scientific">marine sediment metagenome</name>
    <dbReference type="NCBI Taxonomy" id="412755"/>
    <lineage>
        <taxon>unclassified sequences</taxon>
        <taxon>metagenomes</taxon>
        <taxon>ecological metagenomes</taxon>
    </lineage>
</organism>
<comment type="caution">
    <text evidence="2">The sequence shown here is derived from an EMBL/GenBank/DDBJ whole genome shotgun (WGS) entry which is preliminary data.</text>
</comment>
<reference evidence="2" key="1">
    <citation type="journal article" date="2014" name="Front. Microbiol.">
        <title>High frequency of phylogenetically diverse reductive dehalogenase-homologous genes in deep subseafloor sedimentary metagenomes.</title>
        <authorList>
            <person name="Kawai M."/>
            <person name="Futagami T."/>
            <person name="Toyoda A."/>
            <person name="Takaki Y."/>
            <person name="Nishi S."/>
            <person name="Hori S."/>
            <person name="Arai W."/>
            <person name="Tsubouchi T."/>
            <person name="Morono Y."/>
            <person name="Uchiyama I."/>
            <person name="Ito T."/>
            <person name="Fujiyama A."/>
            <person name="Inagaki F."/>
            <person name="Takami H."/>
        </authorList>
    </citation>
    <scope>NUCLEOTIDE SEQUENCE</scope>
    <source>
        <strain evidence="2">Expedition CK06-06</strain>
    </source>
</reference>
<keyword evidence="1" id="KW-1133">Transmembrane helix</keyword>
<dbReference type="EMBL" id="BARV01001439">
    <property type="protein sequence ID" value="GAH96206.1"/>
    <property type="molecule type" value="Genomic_DNA"/>
</dbReference>
<sequence>MASFKWAMCLLLVFVIFSAMPIASAGNTGANEMGMITTDSSGFATITFSGSYVSKPILALTPELPVATDRVFVQIESWTGPPYTDVTIATSGDDGKAEASVLVHWALFDNNPDDDPAPDDTPDDAPGGGGWQYWLRDSLVWLGAAGRGWLALIVVLIVLIGISWIFFKD</sequence>
<keyword evidence="1" id="KW-0472">Membrane</keyword>
<dbReference type="AlphaFoldDB" id="X1JN98"/>
<evidence type="ECO:0000256" key="1">
    <source>
        <dbReference type="SAM" id="Phobius"/>
    </source>
</evidence>
<evidence type="ECO:0000313" key="2">
    <source>
        <dbReference type="EMBL" id="GAH96206.1"/>
    </source>
</evidence>
<proteinExistence type="predicted"/>
<keyword evidence="1" id="KW-0812">Transmembrane</keyword>
<accession>X1JN98</accession>
<protein>
    <submittedName>
        <fullName evidence="2">Uncharacterized protein</fullName>
    </submittedName>
</protein>
<feature type="transmembrane region" description="Helical" evidence="1">
    <location>
        <begin position="148"/>
        <end position="167"/>
    </location>
</feature>
<name>X1JN98_9ZZZZ</name>